<evidence type="ECO:0000256" key="4">
    <source>
        <dbReference type="ARBA" id="ARBA00022821"/>
    </source>
</evidence>
<dbReference type="PANTHER" id="PTHR36766">
    <property type="entry name" value="PLANT BROAD-SPECTRUM MILDEW RESISTANCE PROTEIN RPW8"/>
    <property type="match status" value="1"/>
</dbReference>
<dbReference type="SUPFAM" id="SSF52047">
    <property type="entry name" value="RNI-like"/>
    <property type="match status" value="1"/>
</dbReference>
<dbReference type="FunFam" id="3.40.50.300:FF:001091">
    <property type="entry name" value="Probable disease resistance protein At1g61300"/>
    <property type="match status" value="1"/>
</dbReference>
<keyword evidence="1" id="KW-0433">Leucine-rich repeat</keyword>
<dbReference type="Gene3D" id="1.10.8.430">
    <property type="entry name" value="Helical domain of apoptotic protease-activating factors"/>
    <property type="match status" value="1"/>
</dbReference>
<evidence type="ECO:0000256" key="3">
    <source>
        <dbReference type="ARBA" id="ARBA00022741"/>
    </source>
</evidence>
<dbReference type="SUPFAM" id="SSF52058">
    <property type="entry name" value="L domain-like"/>
    <property type="match status" value="1"/>
</dbReference>
<feature type="domain" description="Disease resistance protein winged helix" evidence="9">
    <location>
        <begin position="432"/>
        <end position="500"/>
    </location>
</feature>
<feature type="signal peptide" evidence="6">
    <location>
        <begin position="1"/>
        <end position="26"/>
    </location>
</feature>
<dbReference type="Gene3D" id="3.40.50.300">
    <property type="entry name" value="P-loop containing nucleotide triphosphate hydrolases"/>
    <property type="match status" value="1"/>
</dbReference>
<proteinExistence type="predicted"/>
<dbReference type="Proteomes" id="UP000238479">
    <property type="component" value="Chromosome 1"/>
</dbReference>
<keyword evidence="12" id="KW-1185">Reference proteome</keyword>
<evidence type="ECO:0000313" key="11">
    <source>
        <dbReference type="EMBL" id="PRQ55117.1"/>
    </source>
</evidence>
<dbReference type="Pfam" id="PF00931">
    <property type="entry name" value="NB-ARC"/>
    <property type="match status" value="1"/>
</dbReference>
<evidence type="ECO:0000259" key="8">
    <source>
        <dbReference type="Pfam" id="PF18052"/>
    </source>
</evidence>
<comment type="caution">
    <text evidence="11">The sequence shown here is derived from an EMBL/GenBank/DDBJ whole genome shotgun (WGS) entry which is preliminary data.</text>
</comment>
<evidence type="ECO:0000256" key="6">
    <source>
        <dbReference type="SAM" id="SignalP"/>
    </source>
</evidence>
<dbReference type="PROSITE" id="PS51450">
    <property type="entry name" value="LRR"/>
    <property type="match status" value="1"/>
</dbReference>
<dbReference type="GO" id="GO:0051707">
    <property type="term" value="P:response to other organism"/>
    <property type="evidence" value="ECO:0007669"/>
    <property type="project" value="UniProtKB-ARBA"/>
</dbReference>
<dbReference type="OrthoDB" id="1658288at2759"/>
<evidence type="ECO:0000256" key="5">
    <source>
        <dbReference type="ARBA" id="ARBA00022840"/>
    </source>
</evidence>
<feature type="domain" description="Disease resistance N-terminal" evidence="8">
    <location>
        <begin position="10"/>
        <end position="94"/>
    </location>
</feature>
<feature type="chain" id="PRO_5015137207" evidence="6">
    <location>
        <begin position="27"/>
        <end position="1358"/>
    </location>
</feature>
<dbReference type="InterPro" id="IPR056789">
    <property type="entry name" value="LRR_R13L1-DRL21"/>
</dbReference>
<sequence>MALGEIFLAAFLQLLLDRLTPREVLGYFGSLGGVGKKLQKLRETLSAVAAVLSDAEEKQLTNKAVELWLNDLRHLAYDIDDLLNTFPNEMLEGEQLKLHQTGTSKVRSFFTKGPHKVRFIFNMNSQIEEISNRLQKIFDLKKNLGLKVTGLNSTSTSSWQRPPGSYVLDGPVVGRDEDARKIVKLLSRDVDPSSTTNYQVVAIVGMGGVGKTTIAGQVFNDVAAKEQFDLKVWVSVSDDFNLETVTRTIFKKVTSGPCDIDDFSQLQDDLSKALDGKRFLIVLDDVWSTCGYDSWTKLQAPLRGGAKGSKVMVTTRDEKVAVLMGARAAGVYYLKRLSDECCLQVFEQHVSNDRPPNFDLLKKKIVTNCNGLPLAAKTLGGVLRCKETDKWEEILNDKLWSISDGSEILPVLRLSYLYLPSTLKRCFAYCSILPNDYKFEKTQLILLWMAEGFLEQPEGAKAMEDIGDEYFGELLSRSLFQNSGKNSSHYVMHDLVGDLARWAAGDTFCRLEDKPHGRCSPKTRHLAYTSSKFDGVKRFETFSGAKRLRTFLPLPVSGGYENYLTRYATSDLLPQLKYLRVLSFNGYKLTELPKSVGKLRHLQYLDLSHTLITSLPESTCMLYNLHTLILENCSKLKTLPSNMSNLSNLRHLNNSNMPSLEEMPPQVSRLIHLRTLPNFVVGRSGIGEIGSLHLCGTLSVRRLENVIDVGDAKRAQIMNKEGLKTLQLEWSGTSEKESEVLCSLEPHKKLLHLTIKGYNGSELSKWIGRPSFSDMKFVKLEDCKNCRFLPPFGQLPCLKSLWIKGLASVESVGAEFYGECSLPFQVLEFLGFEDMQNWKDWLPCKINEEVRVFPCIELLDIRSCPKWKGWLPKMDSLSRMFINECEVSVVSIANYKHLHDLTINGCKRVVHRSGVKFESLEDLGFSSIPEFRLEIDGFIRGLPKLQRLWITDCEELTCLWENEDRWLQPRISNNIGGNISDSPSHFIQELRALKELHLTGCSNLISFPEAGWPPCLEYVKMESCNSLMHFVRHQVPPSIKRLEIAKCQNLKLLVKDAEEVESCLEYLEIKECASLTSLSSKGGRLPRTLKYLWISDCEKLESIIRTFHDDTCLEHIHIGRCANLKSLPEGLCHLSILRKLKIRECGSLVSFPRGGLPSNLIDFRIVNCRQALPRGIGNLSSLQFLLLGYCGGLASIIEEGFPPNLINLHIWTPESCKPLSEWGLHHLDRLTSLKQLVIGGVDPNLVSFPPKEVLLPKSLIQLTIGVFPNLKRLSSSFQSLTSLESLDIIECPKLASIIPEHEDHLPLSLTQLRIYEGCPLLTKKYQPGKGRHWPKQIAHIPYVYVGDYKDEAKADRWA</sequence>
<dbReference type="Pfam" id="PF23559">
    <property type="entry name" value="WHD_DRP"/>
    <property type="match status" value="1"/>
</dbReference>
<dbReference type="InterPro" id="IPR001611">
    <property type="entry name" value="Leu-rich_rpt"/>
</dbReference>
<dbReference type="InterPro" id="IPR036388">
    <property type="entry name" value="WH-like_DNA-bd_sf"/>
</dbReference>
<dbReference type="Gene3D" id="1.20.5.4130">
    <property type="match status" value="1"/>
</dbReference>
<keyword evidence="3" id="KW-0547">Nucleotide-binding</keyword>
<dbReference type="GO" id="GO:0043531">
    <property type="term" value="F:ADP binding"/>
    <property type="evidence" value="ECO:0007669"/>
    <property type="project" value="InterPro"/>
</dbReference>
<evidence type="ECO:0000259" key="10">
    <source>
        <dbReference type="Pfam" id="PF25019"/>
    </source>
</evidence>
<evidence type="ECO:0000256" key="2">
    <source>
        <dbReference type="ARBA" id="ARBA00022737"/>
    </source>
</evidence>
<name>A0A2P6S8U8_ROSCH</name>
<keyword evidence="5" id="KW-0067">ATP-binding</keyword>
<dbReference type="PRINTS" id="PR00364">
    <property type="entry name" value="DISEASERSIST"/>
</dbReference>
<evidence type="ECO:0000313" key="12">
    <source>
        <dbReference type="Proteomes" id="UP000238479"/>
    </source>
</evidence>
<dbReference type="InterPro" id="IPR032675">
    <property type="entry name" value="LRR_dom_sf"/>
</dbReference>
<dbReference type="InterPro" id="IPR027417">
    <property type="entry name" value="P-loop_NTPase"/>
</dbReference>
<dbReference type="PANTHER" id="PTHR36766:SF51">
    <property type="entry name" value="DISEASE RESISTANCE RPP13-LIKE PROTEIN 1"/>
    <property type="match status" value="1"/>
</dbReference>
<organism evidence="11 12">
    <name type="scientific">Rosa chinensis</name>
    <name type="common">China rose</name>
    <dbReference type="NCBI Taxonomy" id="74649"/>
    <lineage>
        <taxon>Eukaryota</taxon>
        <taxon>Viridiplantae</taxon>
        <taxon>Streptophyta</taxon>
        <taxon>Embryophyta</taxon>
        <taxon>Tracheophyta</taxon>
        <taxon>Spermatophyta</taxon>
        <taxon>Magnoliopsida</taxon>
        <taxon>eudicotyledons</taxon>
        <taxon>Gunneridae</taxon>
        <taxon>Pentapetalae</taxon>
        <taxon>rosids</taxon>
        <taxon>fabids</taxon>
        <taxon>Rosales</taxon>
        <taxon>Rosaceae</taxon>
        <taxon>Rosoideae</taxon>
        <taxon>Rosoideae incertae sedis</taxon>
        <taxon>Rosa</taxon>
    </lineage>
</organism>
<dbReference type="GO" id="GO:0006952">
    <property type="term" value="P:defense response"/>
    <property type="evidence" value="ECO:0007669"/>
    <property type="project" value="UniProtKB-KW"/>
</dbReference>
<evidence type="ECO:0000256" key="1">
    <source>
        <dbReference type="ARBA" id="ARBA00022614"/>
    </source>
</evidence>
<feature type="domain" description="R13L1/DRL21-like LRR repeat region" evidence="10">
    <location>
        <begin position="687"/>
        <end position="805"/>
    </location>
</feature>
<dbReference type="InterPro" id="IPR042197">
    <property type="entry name" value="Apaf_helical"/>
</dbReference>
<evidence type="ECO:0000259" key="9">
    <source>
        <dbReference type="Pfam" id="PF23559"/>
    </source>
</evidence>
<evidence type="ECO:0000259" key="7">
    <source>
        <dbReference type="Pfam" id="PF00931"/>
    </source>
</evidence>
<feature type="domain" description="NB-ARC" evidence="7">
    <location>
        <begin position="195"/>
        <end position="352"/>
    </location>
</feature>
<keyword evidence="6" id="KW-0732">Signal</keyword>
<dbReference type="InterPro" id="IPR041118">
    <property type="entry name" value="Rx_N"/>
</dbReference>
<dbReference type="EMBL" id="PDCK01000039">
    <property type="protein sequence ID" value="PRQ55117.1"/>
    <property type="molecule type" value="Genomic_DNA"/>
</dbReference>
<protein>
    <submittedName>
        <fullName evidence="11">Putative P-loop containing nucleoside triphosphate hydrolase, leucine-rich repeat domain, L</fullName>
    </submittedName>
</protein>
<accession>A0A2P6S8U8</accession>
<dbReference type="Gene3D" id="1.10.10.10">
    <property type="entry name" value="Winged helix-like DNA-binding domain superfamily/Winged helix DNA-binding domain"/>
    <property type="match status" value="1"/>
</dbReference>
<dbReference type="GO" id="GO:0005524">
    <property type="term" value="F:ATP binding"/>
    <property type="evidence" value="ECO:0007669"/>
    <property type="project" value="UniProtKB-KW"/>
</dbReference>
<keyword evidence="11" id="KW-0378">Hydrolase</keyword>
<keyword evidence="4" id="KW-0611">Plant defense</keyword>
<dbReference type="InterPro" id="IPR002182">
    <property type="entry name" value="NB-ARC"/>
</dbReference>
<dbReference type="Pfam" id="PF25019">
    <property type="entry name" value="LRR_R13L1-DRL21"/>
    <property type="match status" value="1"/>
</dbReference>
<dbReference type="Gramene" id="PRQ55117">
    <property type="protein sequence ID" value="PRQ55117"/>
    <property type="gene ID" value="RchiOBHm_Chr1g0321091"/>
</dbReference>
<dbReference type="GO" id="GO:0016787">
    <property type="term" value="F:hydrolase activity"/>
    <property type="evidence" value="ECO:0007669"/>
    <property type="project" value="UniProtKB-KW"/>
</dbReference>
<dbReference type="InterPro" id="IPR058922">
    <property type="entry name" value="WHD_DRP"/>
</dbReference>
<keyword evidence="2" id="KW-0677">Repeat</keyword>
<dbReference type="SUPFAM" id="SSF52540">
    <property type="entry name" value="P-loop containing nucleoside triphosphate hydrolases"/>
    <property type="match status" value="1"/>
</dbReference>
<dbReference type="Gene3D" id="3.80.10.10">
    <property type="entry name" value="Ribonuclease Inhibitor"/>
    <property type="match status" value="4"/>
</dbReference>
<gene>
    <name evidence="11" type="ORF">RchiOBHm_Chr1g0321091</name>
</gene>
<dbReference type="Pfam" id="PF18052">
    <property type="entry name" value="Rx_N"/>
    <property type="match status" value="1"/>
</dbReference>
<reference evidence="11 12" key="1">
    <citation type="journal article" date="2018" name="Nat. Genet.">
        <title>The Rosa genome provides new insights in the design of modern roses.</title>
        <authorList>
            <person name="Bendahmane M."/>
        </authorList>
    </citation>
    <scope>NUCLEOTIDE SEQUENCE [LARGE SCALE GENOMIC DNA]</scope>
    <source>
        <strain evidence="12">cv. Old Blush</strain>
    </source>
</reference>
<dbReference type="FunFam" id="1.10.10.10:FF:000322">
    <property type="entry name" value="Probable disease resistance protein At1g63360"/>
    <property type="match status" value="1"/>
</dbReference>